<dbReference type="Pfam" id="PF03564">
    <property type="entry name" value="DUF1759"/>
    <property type="match status" value="1"/>
</dbReference>
<dbReference type="InterPro" id="IPR040676">
    <property type="entry name" value="DUF5641"/>
</dbReference>
<dbReference type="Gene3D" id="3.30.420.10">
    <property type="entry name" value="Ribonuclease H-like superfamily/Ribonuclease H"/>
    <property type="match status" value="1"/>
</dbReference>
<sequence length="1795" mass="203005">MSNTLDNERKGRKVIRSSFSKTCRKINDLLNDSRDVSELNSLFELLESRFQELTNKDAIVNKLMAESEGFTEKDLEDEQDHVDEYTLKYFKIKREVVKLNTECEAKGNVADGSVDSFSQNPRKYKLPQLKLKEFDGELGNWLSFWSQFEKIDSDPNLDPSDKYQYLFMATKPGSIAREVVESYPGTDDMYLEATKALKARFGRSDLLTEFYIRELLSLIIHNAMSSSKMSVSALYDKLQCHLRNLNTLGVTSDNCAPILLPLVVSCLPQELLKIWERDSVPALKRSTPDAGSKELLPNLIDFLRVEVESEQKVTLASSNFGMDGHEQPSPKTYGRKRDSKPSASQIESIPTAAGLLTTSRGEKGGCIFCSNNHRSQDCKKALSMSLEDRRQIVNDKRVCFCCLRPHHSAKACKNRPRCIVCGKSHFPLLCNDIDRTANRTAGTNPNSTALCNTTEDAAMASVGSCNVLLQTLVVLVEGNGRSYKARALIDSASQRSYIVSQLARKIGYEAQKQELVQHSLFGGATTGVVKHNVIKVYLSSVDRNYRCNFDALDQEKICNNIPSIAQGPWIRELSSKNIFLTDIDSTGQIEVLIGADIAGRLLTGNLVQINDGPVAIETRLGWTLMGKIPAKIPKEEQKNFGMLVTSMLTTDASIPNLWSLDVLGITDPSEKLSKAEMDLATQKHFEDTVSVNKDGRFVVHLPWISDHPALPSNYGIALKRLHSTVRRLKNEGYYEAYQRIFDEWQQDEIIEEVPSKEADFPSHYLPHRHVVKLSSSTTPVRPVFDGSAHEVGAPSLNQCLQKGPNLIEKIPTVLAQFRKKKIGVVGDIKRAFLQIVICRNDRNSLRFLWLDESGNVKIYRHCRVVFGVSPSPFLLEAAIKLHLDKTLASCRKGEKHWPLALVEQLSHSFYVDNCMTSCDDESIAQSFIDAASEILMERQFELRGWELTSPGIPTLSSTNVLGLAWNRNEDTLSINLESLTSMVIEKVTKKTMLSSAHRLFDPVGVTSPVALIPKLLIQQTWKLHLTWEEEVPEDIGLQFRAWVKDIIHLSDLKIPRWISTTGARNENCSLHVFSDACQTSYAAVVFLRVELDDQVNVQLLAAKARVAPIGVSAKKMTIPRLELLGASIAARLCQSVAQDFGFDNVKTTFYTDASTVLAWIIRHEIWDTFVNNRVQEIRDLTEGCEWQHIPGVENPADMPSRGASAKKLVQSQWWEGPTWLRLPPEHWPRSDVEFNENEIQLEKKKSVVSSMLCATTTDRGWFYRYFSQYTKIIRLLGWIFRFKNNTLKKEYRNHQDLTKEEFEAAENIALRLVQEEVFEGISDSKLASLLPFKDEEGVIRLRTKVSHRNDIHDFCYPAVLPSTAHPFVYRLVMHIHSDNCHAGTQLVLSTLRQRFWILGGRRSVRKVVNDCKRCKRHSAKRVETEPSPLPENRVRNAKVFEIVGVDLAGPLYLRNDDGSSKKHWICLFTCGVYRAVHLELISSQSTDSFLLALRRFTNRRGRPQIIYSDQGTNFVGADNAFKSLDWNIICQYSTVRRIEWRFNPPSAPWWGGFWERLIGVLKNLLKKVLGRSSVCYEEMLTILCDCEGVINSRPLTYLSQDATDLAPLTPSMFLNDVDEVGTADMDLIESTDLRKRHEYRQKLKQALCQRFRNEYLGQLKLFANRSKRQNLSVGDMVLVGSDNSKRLDWPLGRVTDLIAGTDGHVRVARIRTAHGALVRPLQRLFPLELDVKICDEGVGAQLRNSFLHSSPEVEPMDLDEEPCSALETAYPEPSSKSPAVSRSGRLVKKPEKLDL</sequence>
<dbReference type="InterPro" id="IPR021109">
    <property type="entry name" value="Peptidase_aspartic_dom_sf"/>
</dbReference>
<dbReference type="Gene3D" id="1.10.340.70">
    <property type="match status" value="1"/>
</dbReference>
<dbReference type="EMBL" id="AP028909">
    <property type="protein sequence ID" value="BES87832.1"/>
    <property type="molecule type" value="Genomic_DNA"/>
</dbReference>
<protein>
    <submittedName>
        <fullName evidence="3">Retrotransposon protein</fullName>
    </submittedName>
</protein>
<dbReference type="Pfam" id="PF17921">
    <property type="entry name" value="Integrase_H2C2"/>
    <property type="match status" value="1"/>
</dbReference>
<reference evidence="3 4" key="1">
    <citation type="submission" date="2023-09" db="EMBL/GenBank/DDBJ databases">
        <title>Nesidiocoris tenuis whole genome shotgun sequence.</title>
        <authorList>
            <person name="Shibata T."/>
            <person name="Shimoda M."/>
            <person name="Kobayashi T."/>
            <person name="Uehara T."/>
        </authorList>
    </citation>
    <scope>NUCLEOTIDE SEQUENCE [LARGE SCALE GENOMIC DNA]</scope>
    <source>
        <strain evidence="3 4">Japan</strain>
    </source>
</reference>
<dbReference type="Gene3D" id="2.40.70.10">
    <property type="entry name" value="Acid Proteases"/>
    <property type="match status" value="1"/>
</dbReference>
<feature type="region of interest" description="Disordered" evidence="1">
    <location>
        <begin position="318"/>
        <end position="351"/>
    </location>
</feature>
<dbReference type="InterPro" id="IPR043502">
    <property type="entry name" value="DNA/RNA_pol_sf"/>
</dbReference>
<dbReference type="InterPro" id="IPR041588">
    <property type="entry name" value="Integrase_H2C2"/>
</dbReference>
<dbReference type="PROSITE" id="PS50994">
    <property type="entry name" value="INTEGRASE"/>
    <property type="match status" value="1"/>
</dbReference>
<dbReference type="InterPro" id="IPR005312">
    <property type="entry name" value="DUF1759"/>
</dbReference>
<feature type="domain" description="Integrase catalytic" evidence="2">
    <location>
        <begin position="1426"/>
        <end position="1618"/>
    </location>
</feature>
<dbReference type="Pfam" id="PF18701">
    <property type="entry name" value="DUF5641"/>
    <property type="match status" value="1"/>
</dbReference>
<evidence type="ECO:0000256" key="1">
    <source>
        <dbReference type="SAM" id="MobiDB-lite"/>
    </source>
</evidence>
<dbReference type="InterPro" id="IPR012337">
    <property type="entry name" value="RNaseH-like_sf"/>
</dbReference>
<organism evidence="3 4">
    <name type="scientific">Nesidiocoris tenuis</name>
    <dbReference type="NCBI Taxonomy" id="355587"/>
    <lineage>
        <taxon>Eukaryota</taxon>
        <taxon>Metazoa</taxon>
        <taxon>Ecdysozoa</taxon>
        <taxon>Arthropoda</taxon>
        <taxon>Hexapoda</taxon>
        <taxon>Insecta</taxon>
        <taxon>Pterygota</taxon>
        <taxon>Neoptera</taxon>
        <taxon>Paraneoptera</taxon>
        <taxon>Hemiptera</taxon>
        <taxon>Heteroptera</taxon>
        <taxon>Panheteroptera</taxon>
        <taxon>Cimicomorpha</taxon>
        <taxon>Miridae</taxon>
        <taxon>Dicyphina</taxon>
        <taxon>Nesidiocoris</taxon>
    </lineage>
</organism>
<dbReference type="InterPro" id="IPR001584">
    <property type="entry name" value="Integrase_cat-core"/>
</dbReference>
<evidence type="ECO:0000313" key="3">
    <source>
        <dbReference type="EMBL" id="BES87832.1"/>
    </source>
</evidence>
<dbReference type="Proteomes" id="UP001307889">
    <property type="component" value="Chromosome 1"/>
</dbReference>
<dbReference type="PANTHER" id="PTHR47331">
    <property type="entry name" value="PHD-TYPE DOMAIN-CONTAINING PROTEIN"/>
    <property type="match status" value="1"/>
</dbReference>
<accession>A0ABN7AC36</accession>
<dbReference type="InterPro" id="IPR008042">
    <property type="entry name" value="Retrotrans_Pao"/>
</dbReference>
<keyword evidence="4" id="KW-1185">Reference proteome</keyword>
<dbReference type="SUPFAM" id="SSF56672">
    <property type="entry name" value="DNA/RNA polymerases"/>
    <property type="match status" value="1"/>
</dbReference>
<evidence type="ECO:0000259" key="2">
    <source>
        <dbReference type="PROSITE" id="PS50994"/>
    </source>
</evidence>
<dbReference type="SUPFAM" id="SSF53098">
    <property type="entry name" value="Ribonuclease H-like"/>
    <property type="match status" value="1"/>
</dbReference>
<dbReference type="PANTHER" id="PTHR47331:SF1">
    <property type="entry name" value="GAG-LIKE PROTEIN"/>
    <property type="match status" value="1"/>
</dbReference>
<feature type="region of interest" description="Disordered" evidence="1">
    <location>
        <begin position="1767"/>
        <end position="1795"/>
    </location>
</feature>
<dbReference type="Pfam" id="PF05380">
    <property type="entry name" value="Peptidase_A17"/>
    <property type="match status" value="1"/>
</dbReference>
<evidence type="ECO:0000313" key="4">
    <source>
        <dbReference type="Proteomes" id="UP001307889"/>
    </source>
</evidence>
<proteinExistence type="predicted"/>
<gene>
    <name evidence="3" type="ORF">NTJ_00639</name>
</gene>
<dbReference type="InterPro" id="IPR036397">
    <property type="entry name" value="RNaseH_sf"/>
</dbReference>
<name>A0ABN7AC36_9HEMI</name>